<organism evidence="2 3">
    <name type="scientific">Rotaria sordida</name>
    <dbReference type="NCBI Taxonomy" id="392033"/>
    <lineage>
        <taxon>Eukaryota</taxon>
        <taxon>Metazoa</taxon>
        <taxon>Spiralia</taxon>
        <taxon>Gnathifera</taxon>
        <taxon>Rotifera</taxon>
        <taxon>Eurotatoria</taxon>
        <taxon>Bdelloidea</taxon>
        <taxon>Philodinida</taxon>
        <taxon>Philodinidae</taxon>
        <taxon>Rotaria</taxon>
    </lineage>
</organism>
<evidence type="ECO:0000313" key="3">
    <source>
        <dbReference type="Proteomes" id="UP000663870"/>
    </source>
</evidence>
<comment type="caution">
    <text evidence="2">The sequence shown here is derived from an EMBL/GenBank/DDBJ whole genome shotgun (WGS) entry which is preliminary data.</text>
</comment>
<dbReference type="Proteomes" id="UP000663854">
    <property type="component" value="Unassembled WGS sequence"/>
</dbReference>
<evidence type="ECO:0000313" key="1">
    <source>
        <dbReference type="EMBL" id="CAF1077675.1"/>
    </source>
</evidence>
<dbReference type="EMBL" id="CAJNOL010001019">
    <property type="protein sequence ID" value="CAF1266645.1"/>
    <property type="molecule type" value="Genomic_DNA"/>
</dbReference>
<protein>
    <submittedName>
        <fullName evidence="2">Uncharacterized protein</fullName>
    </submittedName>
</protein>
<dbReference type="EMBL" id="CAJNOH010000571">
    <property type="protein sequence ID" value="CAF1077675.1"/>
    <property type="molecule type" value="Genomic_DNA"/>
</dbReference>
<proteinExistence type="predicted"/>
<gene>
    <name evidence="2" type="ORF">JXQ802_LOCUS27769</name>
    <name evidence="1" type="ORF">PYM288_LOCUS18504</name>
</gene>
<dbReference type="Proteomes" id="UP000663870">
    <property type="component" value="Unassembled WGS sequence"/>
</dbReference>
<dbReference type="AlphaFoldDB" id="A0A815BEU7"/>
<evidence type="ECO:0000313" key="2">
    <source>
        <dbReference type="EMBL" id="CAF1266645.1"/>
    </source>
</evidence>
<name>A0A815BEU7_9BILA</name>
<sequence length="87" mass="9939">MRTLNEKHPGYHLLKYLGNSNLFYYPIASHSQDLDTEERLEKIGNLITDAQFDSKQQQIKNTLGNKIILIVETSNQGLYRGILSNSS</sequence>
<reference evidence="2" key="1">
    <citation type="submission" date="2021-02" db="EMBL/GenBank/DDBJ databases">
        <authorList>
            <person name="Nowell W R."/>
        </authorList>
    </citation>
    <scope>NUCLEOTIDE SEQUENCE</scope>
</reference>
<keyword evidence="3" id="KW-1185">Reference proteome</keyword>
<accession>A0A815BEU7</accession>